<dbReference type="InterPro" id="IPR029045">
    <property type="entry name" value="ClpP/crotonase-like_dom_sf"/>
</dbReference>
<evidence type="ECO:0000256" key="3">
    <source>
        <dbReference type="ARBA" id="ARBA00022801"/>
    </source>
</evidence>
<dbReference type="InterPro" id="IPR001478">
    <property type="entry name" value="PDZ"/>
</dbReference>
<dbReference type="SUPFAM" id="SSF52096">
    <property type="entry name" value="ClpP/crotonase"/>
    <property type="match status" value="1"/>
</dbReference>
<dbReference type="AlphaFoldDB" id="A0A7T0G4J4"/>
<evidence type="ECO:0000256" key="4">
    <source>
        <dbReference type="ARBA" id="ARBA00022825"/>
    </source>
</evidence>
<feature type="signal peptide" evidence="6">
    <location>
        <begin position="1"/>
        <end position="18"/>
    </location>
</feature>
<dbReference type="Gene3D" id="3.90.226.10">
    <property type="entry name" value="2-enoyl-CoA Hydratase, Chain A, domain 1"/>
    <property type="match status" value="1"/>
</dbReference>
<dbReference type="GO" id="GO:0008236">
    <property type="term" value="F:serine-type peptidase activity"/>
    <property type="evidence" value="ECO:0007669"/>
    <property type="project" value="UniProtKB-KW"/>
</dbReference>
<dbReference type="CDD" id="cd07560">
    <property type="entry name" value="Peptidase_S41_CPP"/>
    <property type="match status" value="1"/>
</dbReference>
<keyword evidence="3 5" id="KW-0378">Hydrolase</keyword>
<dbReference type="GO" id="GO:0004175">
    <property type="term" value="F:endopeptidase activity"/>
    <property type="evidence" value="ECO:0007669"/>
    <property type="project" value="TreeGrafter"/>
</dbReference>
<protein>
    <submittedName>
        <fullName evidence="8">S41 family peptidase</fullName>
    </submittedName>
</protein>
<dbReference type="CDD" id="cd06782">
    <property type="entry name" value="cpPDZ_CPP-like"/>
    <property type="match status" value="1"/>
</dbReference>
<dbReference type="Gene3D" id="2.30.42.10">
    <property type="match status" value="1"/>
</dbReference>
<dbReference type="SMART" id="SM00228">
    <property type="entry name" value="PDZ"/>
    <property type="match status" value="1"/>
</dbReference>
<keyword evidence="4 5" id="KW-0720">Serine protease</keyword>
<evidence type="ECO:0000256" key="5">
    <source>
        <dbReference type="RuleBase" id="RU004404"/>
    </source>
</evidence>
<dbReference type="PANTHER" id="PTHR32060:SF30">
    <property type="entry name" value="CARBOXY-TERMINAL PROCESSING PROTEASE CTPA"/>
    <property type="match status" value="1"/>
</dbReference>
<evidence type="ECO:0000256" key="6">
    <source>
        <dbReference type="SAM" id="SignalP"/>
    </source>
</evidence>
<evidence type="ECO:0000259" key="7">
    <source>
        <dbReference type="PROSITE" id="PS50106"/>
    </source>
</evidence>
<keyword evidence="6" id="KW-0732">Signal</keyword>
<dbReference type="InterPro" id="IPR004447">
    <property type="entry name" value="Peptidase_S41A"/>
</dbReference>
<organism evidence="8 9">
    <name type="scientific">Candidatus Nitrohelix vancouverensis</name>
    <dbReference type="NCBI Taxonomy" id="2705534"/>
    <lineage>
        <taxon>Bacteria</taxon>
        <taxon>Pseudomonadati</taxon>
        <taxon>Nitrospinota/Tectimicrobiota group</taxon>
        <taxon>Nitrospinota</taxon>
        <taxon>Nitrospinia</taxon>
        <taxon>Nitrospinales</taxon>
        <taxon>Nitrospinaceae</taxon>
        <taxon>Candidatus Nitrohelix</taxon>
    </lineage>
</organism>
<accession>A0A7T0G4J4</accession>
<comment type="similarity">
    <text evidence="1 5">Belongs to the peptidase S41A family.</text>
</comment>
<dbReference type="Proteomes" id="UP000594464">
    <property type="component" value="Chromosome"/>
</dbReference>
<dbReference type="GO" id="GO:0030288">
    <property type="term" value="C:outer membrane-bounded periplasmic space"/>
    <property type="evidence" value="ECO:0007669"/>
    <property type="project" value="TreeGrafter"/>
</dbReference>
<dbReference type="Pfam" id="PF03572">
    <property type="entry name" value="Peptidase_S41"/>
    <property type="match status" value="1"/>
</dbReference>
<dbReference type="SMART" id="SM00245">
    <property type="entry name" value="TSPc"/>
    <property type="match status" value="1"/>
</dbReference>
<dbReference type="EMBL" id="CP048620">
    <property type="protein sequence ID" value="QPJ66424.1"/>
    <property type="molecule type" value="Genomic_DNA"/>
</dbReference>
<dbReference type="GO" id="GO:0006508">
    <property type="term" value="P:proteolysis"/>
    <property type="evidence" value="ECO:0007669"/>
    <property type="project" value="UniProtKB-KW"/>
</dbReference>
<keyword evidence="2 5" id="KW-0645">Protease</keyword>
<dbReference type="InterPro" id="IPR005151">
    <property type="entry name" value="Tail-specific_protease"/>
</dbReference>
<name>A0A7T0G4J4_9BACT</name>
<dbReference type="InterPro" id="IPR041489">
    <property type="entry name" value="PDZ_6"/>
</dbReference>
<evidence type="ECO:0000256" key="1">
    <source>
        <dbReference type="ARBA" id="ARBA00009179"/>
    </source>
</evidence>
<dbReference type="FunFam" id="2.30.42.10:FF:000063">
    <property type="entry name" value="Peptidase, S41 family"/>
    <property type="match status" value="1"/>
</dbReference>
<proteinExistence type="inferred from homology"/>
<dbReference type="NCBIfam" id="TIGR00225">
    <property type="entry name" value="prc"/>
    <property type="match status" value="1"/>
</dbReference>
<feature type="domain" description="PDZ" evidence="7">
    <location>
        <begin position="166"/>
        <end position="229"/>
    </location>
</feature>
<dbReference type="GO" id="GO:0007165">
    <property type="term" value="P:signal transduction"/>
    <property type="evidence" value="ECO:0007669"/>
    <property type="project" value="TreeGrafter"/>
</dbReference>
<feature type="chain" id="PRO_5032702097" evidence="6">
    <location>
        <begin position="19"/>
        <end position="526"/>
    </location>
</feature>
<dbReference type="Pfam" id="PF17820">
    <property type="entry name" value="PDZ_6"/>
    <property type="match status" value="1"/>
</dbReference>
<sequence>MKPKIIATLILTALVAIAASPSGPGTYSPMSPKIAHAGFFSQDLELFEEVVDLVSDKYVYPPDYRKLFEGAFEGMVAFVDDKELIHQKAGAKGMLRWKGRNLPYRLTYNFKDNMNALKKAYYFLAEGMDEKSLNRDLEFAGINGMMETLDLYSQFMDQSMFDRSMRDTEGKYGGLGMLITMKDKRLEVVKTMPNSPARKAGILSGDLFVKADGRDVKDTQIEDLAEMLRGYPDTRVSISLERPSEKKIYDYELTRKTIEIESVHYEKLAGPVGHIRITSFSKQTDEQLIVALQQAKKDRVRGYILDLRDNPGGLLTQSVKVAGHFLSPNRLVVYTQGRTRSNYQEYRSEIENTLHEKPIVALINGNSASASEIVAGALRDVGLALVLGETSYGKGSVQTIFRISEGAGLRLTTSKYYTPSGIDITEHGIIPDIMVEDDQFETEKTADTNTEVDAVFQHKKSPLPGYPSIRMKLSDVEKLVRSRGIKLDEEHDPLLGFAQMSLENIVTADKLKTLEHAKELAANIIY</sequence>
<dbReference type="Gene3D" id="3.30.750.44">
    <property type="match status" value="1"/>
</dbReference>
<evidence type="ECO:0000313" key="8">
    <source>
        <dbReference type="EMBL" id="QPJ66424.1"/>
    </source>
</evidence>
<evidence type="ECO:0000313" key="9">
    <source>
        <dbReference type="Proteomes" id="UP000594464"/>
    </source>
</evidence>
<dbReference type="SUPFAM" id="SSF50156">
    <property type="entry name" value="PDZ domain-like"/>
    <property type="match status" value="1"/>
</dbReference>
<gene>
    <name evidence="8" type="ORF">G3M78_13870</name>
</gene>
<dbReference type="InterPro" id="IPR036034">
    <property type="entry name" value="PDZ_sf"/>
</dbReference>
<dbReference type="KEGG" id="nva:G3M78_13870"/>
<evidence type="ECO:0000256" key="2">
    <source>
        <dbReference type="ARBA" id="ARBA00022670"/>
    </source>
</evidence>
<dbReference type="PANTHER" id="PTHR32060">
    <property type="entry name" value="TAIL-SPECIFIC PROTEASE"/>
    <property type="match status" value="1"/>
</dbReference>
<reference evidence="9" key="1">
    <citation type="submission" date="2020-02" db="EMBL/GenBank/DDBJ databases">
        <title>Genomic and physiological characterization of two novel Nitrospinaceae genera.</title>
        <authorList>
            <person name="Mueller A.J."/>
            <person name="Jung M.-Y."/>
            <person name="Strachan C.R."/>
            <person name="Herbold C.W."/>
            <person name="Kirkegaard R.H."/>
            <person name="Daims H."/>
        </authorList>
    </citation>
    <scope>NUCLEOTIDE SEQUENCE [LARGE SCALE GENOMIC DNA]</scope>
</reference>
<dbReference type="PROSITE" id="PS50106">
    <property type="entry name" value="PDZ"/>
    <property type="match status" value="1"/>
</dbReference>